<dbReference type="Proteomes" id="UP000789739">
    <property type="component" value="Unassembled WGS sequence"/>
</dbReference>
<feature type="compositionally biased region" description="Low complexity" evidence="3">
    <location>
        <begin position="594"/>
        <end position="605"/>
    </location>
</feature>
<evidence type="ECO:0000256" key="1">
    <source>
        <dbReference type="ARBA" id="ARBA00022468"/>
    </source>
</evidence>
<dbReference type="OrthoDB" id="19311at2759"/>
<sequence>MDPRENSSRSSVKASTSIKRKVSLNRSKRATQGVDDRPAVLQNANSSSGTKFKQMFTRRPSISDSLGKRVDIALLTFGGNNSEAMNTASPTTTSPPVTSPSTVTAIQRDQQAPGRPQRSIMGKIKRPQSGQYQLNSPSQTSFPLAPTEEEPSSNTPNTSLSHSSSLSRKTTGKFPKDIINRDQSRSPQRDDKPERTFKKTRVFSDSKHKSKARIMSLISFIDAANELDQAQFFQDHSDTVFDVMYKAYMDQAEKIRQRTDRPIAFSSKEFAHVNRILLVLRKVFLYLPDRIRKGWHKKEIAEILNHLLEHRNHPRIRIIGFQLLLLWLNDQTIELAEAVRLYANAISLDLFVYDHINSVEKTFDSNEGSITLQQELIKAEDGMPLFPNPQPPTLHDVIALIKHDLSCLARLAHVAAGSTPPQETYEFPVENLAYDNGIAVGMGIDAAFAAAKFHFDLFKKHYLVKLFPACAKKFGLLSAEEKIGFRKCPPTILRILIQFFIDYSLDNNHLATDTPPTHPSPATPILKSILLTPENREFIHEILRQALILPPGSSAYKDIVRGAVHIIGMWILSGEEERPSFLRKTVTMTSSVPTNTSFDTTSSFNDDARSTDTGGTPSPTLSIDNYTEANKYLQRYVELLSLIFMDHPLLTPDGKMANLEPESQVTIYKDALSLFRAMMAECTIDLEPKTWEIILANLLEIQHGIMNRNDKYGAIKSVMLADDFVNYLVETIFNAFVRSMSQEGDLWQALTFEMSIATRWSQTISQWRKIMIRLTRILSKHLYQVDLDALEINRRLSEYAINEKYSHRRLPSKNKTRHLSLRESRHKTTGSSSSREDMVSPDVKTPDNGKPVRRAVSIHQDMSPLNENKILGGQSLFNFGNSDFTPEDSNIKSNRTSASSIFTQHNYSTEKLSNTLGNFRCAEFLYIERLPWTSANVLYIWKNMLVALGNVNRIEISPNHSEAIKGLVELWSMLSMIRNNQPYDNVPLPSLYTNFAPWFFEACDMPVAYAPGRAQAYAGMCKMMSRRHEQPLPSSYYAHFYRLMLKGLAEPDTAITLAIINNSTRLFAQGLPGCQILVSGFIESARNVLTQTNTSIPELTRQNAITILCSLICVVGQSASAKVPVVPYKDLASIDLDDNDLDGNEFGSVKSIRLSEVRLTLKDTLIRSLDTEESVRNPDTHIMLLHGICTLAYNELTSVAWPHKSIVKECFHALVDQLYWNHLPVVAAAADCLSVFAQNNRPNQNDDSKIYTSIIEVVLSNLIGALDGHLNLQRGAQRNGRGFIITKLFQCLNHWLMAVPPRIFTETELYQLVFDVIGLTFEVTGHEPQKQYDKLLPTKPKKSRSRKTVQNSPIKFEKAERRVCLSATLNNEHGVHVVGADYPEDPDLIKDVAECILLHLTHHLGNFSPIHGAAMTSSSLVGPVGSDPAEDELSEHYQYFSVNDTTIITLIEVPGEKSTQSRMIIRDITGRYAWDSRLFFKALHEDESSKTKYIGMTDELEGREMMPKKKYRALYSKQERRLSFSSERNDNINAIDVEKVTEPSSESNDSPTSNTSSVSSFIPKPSSLDNLLTYIGTNYHDCSPSGNVRAVTPTPPEQRPRLDLVKLQMDKHITEEISYENASDDQAKSWYDTVKAIRNSIFHVGDCQKKSKMPKTPLYSRETSHLSLGADFSLSKSFLPCIPCESEKPTEPYQHCRLLLSHLGWLTPETFKESYISLLRKSTAINRDLKLLDKRHPREVIKIAVLYVGAGQEDELSILRNVSGSAMYDEFVSSLGWEVDLATHTGYVGGLERTGANGKSATYYCDSSMEIIFHDVTKMPNDPSDIKMVKKKRHIGNDHVHIVWNEHWRDYKKNTIKGDFGNAVIVVNPLSNGLFSVDVHRDSKVSMFGPISQGMVVSKRLLGPLIRATAVQAFRNCLHSIFNTPASMYRHSYIERRDDLSKLVGKHRAKCVSYAEFMSKILAYDDVTE</sequence>
<keyword evidence="6" id="KW-1185">Reference proteome</keyword>
<dbReference type="GO" id="GO:0051056">
    <property type="term" value="P:regulation of small GTPase mediated signal transduction"/>
    <property type="evidence" value="ECO:0007669"/>
    <property type="project" value="InterPro"/>
</dbReference>
<name>A0A9N9AQG6_9GLOM</name>
<dbReference type="InterPro" id="IPR000331">
    <property type="entry name" value="Rap/Ran_GAP_dom"/>
</dbReference>
<evidence type="ECO:0000259" key="4">
    <source>
        <dbReference type="PROSITE" id="PS50085"/>
    </source>
</evidence>
<dbReference type="GO" id="GO:0005096">
    <property type="term" value="F:GTPase activator activity"/>
    <property type="evidence" value="ECO:0007669"/>
    <property type="project" value="UniProtKB-KW"/>
</dbReference>
<evidence type="ECO:0000256" key="3">
    <source>
        <dbReference type="SAM" id="MobiDB-lite"/>
    </source>
</evidence>
<dbReference type="Pfam" id="PF20412">
    <property type="entry name" value="RALGAPB_N"/>
    <property type="match status" value="1"/>
</dbReference>
<gene>
    <name evidence="5" type="ORF">PBRASI_LOCUS4369</name>
</gene>
<dbReference type="PANTHER" id="PTHR10063:SF11">
    <property type="entry name" value="RHO GTPASE-ACTIVATING PROTEIN CG5521-RELATED"/>
    <property type="match status" value="1"/>
</dbReference>
<dbReference type="InterPro" id="IPR016024">
    <property type="entry name" value="ARM-type_fold"/>
</dbReference>
<dbReference type="FunFam" id="3.40.50.11210:FF:000001">
    <property type="entry name" value="Ral GTPase-activating protein subunit alpha-1 isoform 1"/>
    <property type="match status" value="1"/>
</dbReference>
<dbReference type="InterPro" id="IPR035974">
    <property type="entry name" value="Rap/Ran-GAP_sf"/>
</dbReference>
<dbReference type="SUPFAM" id="SSF111347">
    <property type="entry name" value="Rap/Ran-GAP"/>
    <property type="match status" value="1"/>
</dbReference>
<dbReference type="PANTHER" id="PTHR10063">
    <property type="entry name" value="TUBERIN"/>
    <property type="match status" value="1"/>
</dbReference>
<feature type="region of interest" description="Disordered" evidence="3">
    <location>
        <begin position="812"/>
        <end position="851"/>
    </location>
</feature>
<feature type="compositionally biased region" description="Polar residues" evidence="3">
    <location>
        <begin position="128"/>
        <end position="142"/>
    </location>
</feature>
<evidence type="ECO:0000256" key="2">
    <source>
        <dbReference type="ARBA" id="ARBA00022553"/>
    </source>
</evidence>
<accession>A0A9N9AQG6</accession>
<feature type="compositionally biased region" description="Low complexity" evidence="3">
    <location>
        <begin position="87"/>
        <end position="105"/>
    </location>
</feature>
<feature type="compositionally biased region" description="Polar residues" evidence="3">
    <location>
        <begin position="42"/>
        <end position="51"/>
    </location>
</feature>
<dbReference type="SUPFAM" id="SSF48371">
    <property type="entry name" value="ARM repeat"/>
    <property type="match status" value="1"/>
</dbReference>
<feature type="region of interest" description="Disordered" evidence="3">
    <location>
        <begin position="593"/>
        <end position="619"/>
    </location>
</feature>
<dbReference type="InterPro" id="IPR046859">
    <property type="entry name" value="RGPA/RALGAPB_N"/>
</dbReference>
<dbReference type="GO" id="GO:0005737">
    <property type="term" value="C:cytoplasm"/>
    <property type="evidence" value="ECO:0007669"/>
    <property type="project" value="TreeGrafter"/>
</dbReference>
<evidence type="ECO:0000313" key="6">
    <source>
        <dbReference type="Proteomes" id="UP000789739"/>
    </source>
</evidence>
<reference evidence="5" key="1">
    <citation type="submission" date="2021-06" db="EMBL/GenBank/DDBJ databases">
        <authorList>
            <person name="Kallberg Y."/>
            <person name="Tangrot J."/>
            <person name="Rosling A."/>
        </authorList>
    </citation>
    <scope>NUCLEOTIDE SEQUENCE</scope>
    <source>
        <strain evidence="5">BR232B</strain>
    </source>
</reference>
<organism evidence="5 6">
    <name type="scientific">Paraglomus brasilianum</name>
    <dbReference type="NCBI Taxonomy" id="144538"/>
    <lineage>
        <taxon>Eukaryota</taxon>
        <taxon>Fungi</taxon>
        <taxon>Fungi incertae sedis</taxon>
        <taxon>Mucoromycota</taxon>
        <taxon>Glomeromycotina</taxon>
        <taxon>Glomeromycetes</taxon>
        <taxon>Paraglomerales</taxon>
        <taxon>Paraglomeraceae</taxon>
        <taxon>Paraglomus</taxon>
    </lineage>
</organism>
<keyword evidence="2" id="KW-0597">Phosphoprotein</keyword>
<feature type="compositionally biased region" description="Basic residues" evidence="3">
    <location>
        <begin position="812"/>
        <end position="828"/>
    </location>
</feature>
<dbReference type="EMBL" id="CAJVPI010000448">
    <property type="protein sequence ID" value="CAG8536427.1"/>
    <property type="molecule type" value="Genomic_DNA"/>
</dbReference>
<feature type="compositionally biased region" description="Low complexity" evidence="3">
    <location>
        <begin position="152"/>
        <end position="167"/>
    </location>
</feature>
<dbReference type="GO" id="GO:0005634">
    <property type="term" value="C:nucleus"/>
    <property type="evidence" value="ECO:0007669"/>
    <property type="project" value="InterPro"/>
</dbReference>
<dbReference type="InterPro" id="IPR027107">
    <property type="entry name" value="Tuberin/Ral-act_asu"/>
</dbReference>
<comment type="caution">
    <text evidence="5">The sequence shown here is derived from an EMBL/GenBank/DDBJ whole genome shotgun (WGS) entry which is preliminary data.</text>
</comment>
<feature type="region of interest" description="Disordered" evidence="3">
    <location>
        <begin position="1533"/>
        <end position="1561"/>
    </location>
</feature>
<feature type="domain" description="Rap-GAP" evidence="4">
    <location>
        <begin position="1729"/>
        <end position="1943"/>
    </location>
</feature>
<feature type="compositionally biased region" description="Polar residues" evidence="3">
    <location>
        <begin position="8"/>
        <end position="17"/>
    </location>
</feature>
<evidence type="ECO:0000313" key="5">
    <source>
        <dbReference type="EMBL" id="CAG8536427.1"/>
    </source>
</evidence>
<feature type="compositionally biased region" description="Basic and acidic residues" evidence="3">
    <location>
        <begin position="174"/>
        <end position="204"/>
    </location>
</feature>
<dbReference type="PROSITE" id="PS50085">
    <property type="entry name" value="RAPGAP"/>
    <property type="match status" value="1"/>
</dbReference>
<dbReference type="Pfam" id="PF02145">
    <property type="entry name" value="Rap_GAP"/>
    <property type="match status" value="1"/>
</dbReference>
<proteinExistence type="predicted"/>
<keyword evidence="1" id="KW-0343">GTPase activation</keyword>
<feature type="compositionally biased region" description="Basic residues" evidence="3">
    <location>
        <begin position="18"/>
        <end position="29"/>
    </location>
</feature>
<feature type="region of interest" description="Disordered" evidence="3">
    <location>
        <begin position="1"/>
        <end position="204"/>
    </location>
</feature>
<feature type="compositionally biased region" description="Low complexity" evidence="3">
    <location>
        <begin position="1542"/>
        <end position="1561"/>
    </location>
</feature>
<dbReference type="Gene3D" id="3.40.50.11210">
    <property type="entry name" value="Rap/Ran-GAP"/>
    <property type="match status" value="1"/>
</dbReference>
<protein>
    <submittedName>
        <fullName evidence="5">6281_t:CDS:1</fullName>
    </submittedName>
</protein>